<dbReference type="CDD" id="cd14667">
    <property type="entry name" value="3D_containing_proteins"/>
    <property type="match status" value="1"/>
</dbReference>
<dbReference type="SUPFAM" id="SSF50685">
    <property type="entry name" value="Barwin-like endoglucanases"/>
    <property type="match status" value="1"/>
</dbReference>
<dbReference type="Pfam" id="PF06725">
    <property type="entry name" value="3D"/>
    <property type="match status" value="1"/>
</dbReference>
<accession>A0A5B8N1L5</accession>
<dbReference type="InterPro" id="IPR051933">
    <property type="entry name" value="Resuscitation_pf_RpfB"/>
</dbReference>
<evidence type="ECO:0000259" key="2">
    <source>
        <dbReference type="Pfam" id="PF06725"/>
    </source>
</evidence>
<dbReference type="GO" id="GO:0009254">
    <property type="term" value="P:peptidoglycan turnover"/>
    <property type="evidence" value="ECO:0007669"/>
    <property type="project" value="InterPro"/>
</dbReference>
<evidence type="ECO:0000313" key="3">
    <source>
        <dbReference type="EMBL" id="QDZ25730.1"/>
    </source>
</evidence>
<feature type="domain" description="3D" evidence="2">
    <location>
        <begin position="125"/>
        <end position="184"/>
    </location>
</feature>
<sequence length="219" mass="24682">MTAADHMMEVTAYCNCGKCCSWEHGVVVSPSHYLALALNTFPPVRVKRRRPNPYQDKAKQKTFVFDKYWTGTTLKGCVYEGKTANGEMPRQSRPGPLHPRSLRKPVRLALRLALAPWHLCGRTGTIAADLDLYPFGTRMHVPGYGWGVVADCGSAIKGPQRLDLYFNSHAEALQWGRRRLRVKVVRPNDEWIDKQRLVPPAVRSVVKGVDRVFHSIFGG</sequence>
<dbReference type="OrthoDB" id="568060at2759"/>
<dbReference type="InterPro" id="IPR036908">
    <property type="entry name" value="RlpA-like_sf"/>
</dbReference>
<dbReference type="GO" id="GO:0004553">
    <property type="term" value="F:hydrolase activity, hydrolyzing O-glycosyl compounds"/>
    <property type="evidence" value="ECO:0007669"/>
    <property type="project" value="InterPro"/>
</dbReference>
<dbReference type="AlphaFoldDB" id="A0A5B8N1L5"/>
<evidence type="ECO:0000313" key="4">
    <source>
        <dbReference type="Proteomes" id="UP000316726"/>
    </source>
</evidence>
<organism evidence="3 4">
    <name type="scientific">Chloropicon primus</name>
    <dbReference type="NCBI Taxonomy" id="1764295"/>
    <lineage>
        <taxon>Eukaryota</taxon>
        <taxon>Viridiplantae</taxon>
        <taxon>Chlorophyta</taxon>
        <taxon>Chloropicophyceae</taxon>
        <taxon>Chloropicales</taxon>
        <taxon>Chloropicaceae</taxon>
        <taxon>Chloropicon</taxon>
    </lineage>
</organism>
<keyword evidence="4" id="KW-1185">Reference proteome</keyword>
<dbReference type="Proteomes" id="UP000316726">
    <property type="component" value="Chromosome 18"/>
</dbReference>
<dbReference type="PANTHER" id="PTHR39160:SF4">
    <property type="entry name" value="RESUSCITATION-PROMOTING FACTOR RPFB"/>
    <property type="match status" value="1"/>
</dbReference>
<gene>
    <name evidence="3" type="ORF">A3770_18p82480</name>
</gene>
<dbReference type="GO" id="GO:0019867">
    <property type="term" value="C:outer membrane"/>
    <property type="evidence" value="ECO:0007669"/>
    <property type="project" value="InterPro"/>
</dbReference>
<dbReference type="Gene3D" id="2.40.40.10">
    <property type="entry name" value="RlpA-like domain"/>
    <property type="match status" value="1"/>
</dbReference>
<dbReference type="InterPro" id="IPR059180">
    <property type="entry name" value="3D_YorM"/>
</dbReference>
<dbReference type="PANTHER" id="PTHR39160">
    <property type="entry name" value="CELL WALL-BINDING PROTEIN YOCH"/>
    <property type="match status" value="1"/>
</dbReference>
<protein>
    <recommendedName>
        <fullName evidence="2">3D domain-containing protein</fullName>
    </recommendedName>
</protein>
<proteinExistence type="predicted"/>
<reference evidence="3 4" key="1">
    <citation type="submission" date="2018-07" db="EMBL/GenBank/DDBJ databases">
        <title>The complete nuclear genome of the prasinophyte Chloropicon primus (CCMP1205).</title>
        <authorList>
            <person name="Pombert J.-F."/>
            <person name="Otis C."/>
            <person name="Turmel M."/>
            <person name="Lemieux C."/>
        </authorList>
    </citation>
    <scope>NUCLEOTIDE SEQUENCE [LARGE SCALE GENOMIC DNA]</scope>
    <source>
        <strain evidence="3 4">CCMP1205</strain>
    </source>
</reference>
<name>A0A5B8N1L5_9CHLO</name>
<dbReference type="EMBL" id="CP031051">
    <property type="protein sequence ID" value="QDZ25730.1"/>
    <property type="molecule type" value="Genomic_DNA"/>
</dbReference>
<evidence type="ECO:0000256" key="1">
    <source>
        <dbReference type="ARBA" id="ARBA00022729"/>
    </source>
</evidence>
<keyword evidence="1" id="KW-0732">Signal</keyword>
<dbReference type="InterPro" id="IPR010611">
    <property type="entry name" value="3D_dom"/>
</dbReference>